<dbReference type="Pfam" id="PF02620">
    <property type="entry name" value="YceD"/>
    <property type="match status" value="1"/>
</dbReference>
<dbReference type="STRING" id="1235802.C823_03945"/>
<gene>
    <name evidence="1" type="ORF">C823_03945</name>
</gene>
<organism evidence="1 2">
    <name type="scientific">Eubacterium plexicaudatum ASF492</name>
    <dbReference type="NCBI Taxonomy" id="1235802"/>
    <lineage>
        <taxon>Bacteria</taxon>
        <taxon>Bacillati</taxon>
        <taxon>Bacillota</taxon>
        <taxon>Clostridia</taxon>
        <taxon>Eubacteriales</taxon>
        <taxon>Eubacteriaceae</taxon>
        <taxon>Eubacterium</taxon>
    </lineage>
</organism>
<accession>N2AE68</accession>
<evidence type="ECO:0008006" key="3">
    <source>
        <dbReference type="Google" id="ProtNLM"/>
    </source>
</evidence>
<evidence type="ECO:0000313" key="1">
    <source>
        <dbReference type="EMBL" id="EMZ22704.1"/>
    </source>
</evidence>
<dbReference type="HOGENOM" id="CLU_100236_1_1_9"/>
<keyword evidence="2" id="KW-1185">Reference proteome</keyword>
<sequence>MVLDLSEIYSNWNATEEKTVHPDMDSIKSKMGVFPILKMEPFTLHLTNEENKRLLIRGALDVTISVPCDRCLTEVLTTLHLVIDKSIPIKNSKDAEPDLESEEDDDQLEQLEYMNGCQLDADRLVYEEILFAWPAKVLCKEDCRGICPNCGANLNETDCGCDRTVPDPRMAAFQDVFNKFKEV</sequence>
<name>N2AE68_9FIRM</name>
<dbReference type="AlphaFoldDB" id="N2AE68"/>
<proteinExistence type="predicted"/>
<dbReference type="PATRIC" id="fig|1235802.3.peg.4171"/>
<reference evidence="1 2" key="1">
    <citation type="journal article" date="2014" name="Genome Announc.">
        <title>Draft genome sequences of the altered schaedler flora, a defined bacterial community from gnotobiotic mice.</title>
        <authorList>
            <person name="Wannemuehler M.J."/>
            <person name="Overstreet A.M."/>
            <person name="Ward D.V."/>
            <person name="Phillips G.J."/>
        </authorList>
    </citation>
    <scope>NUCLEOTIDE SEQUENCE [LARGE SCALE GENOMIC DNA]</scope>
    <source>
        <strain evidence="1 2">ASF492</strain>
    </source>
</reference>
<comment type="caution">
    <text evidence="1">The sequence shown here is derived from an EMBL/GenBank/DDBJ whole genome shotgun (WGS) entry which is preliminary data.</text>
</comment>
<dbReference type="EMBL" id="AQFT01000119">
    <property type="protein sequence ID" value="EMZ22704.1"/>
    <property type="molecule type" value="Genomic_DNA"/>
</dbReference>
<dbReference type="eggNOG" id="COG1399">
    <property type="taxonomic scope" value="Bacteria"/>
</dbReference>
<dbReference type="Proteomes" id="UP000012589">
    <property type="component" value="Unassembled WGS sequence"/>
</dbReference>
<dbReference type="InterPro" id="IPR003772">
    <property type="entry name" value="YceD"/>
</dbReference>
<dbReference type="OrthoDB" id="9790372at2"/>
<protein>
    <recommendedName>
        <fullName evidence="3">DUF177 domain-containing protein</fullName>
    </recommendedName>
</protein>
<evidence type="ECO:0000313" key="2">
    <source>
        <dbReference type="Proteomes" id="UP000012589"/>
    </source>
</evidence>